<keyword evidence="4" id="KW-0732">Signal</keyword>
<comment type="caution">
    <text evidence="12">The sequence shown here is derived from an EMBL/GenBank/DDBJ whole genome shotgun (WGS) entry which is preliminary data.</text>
</comment>
<name>A0A371F8G4_MUCPR</name>
<feature type="region of interest" description="Disordered" evidence="9">
    <location>
        <begin position="231"/>
        <end position="268"/>
    </location>
</feature>
<reference evidence="12" key="1">
    <citation type="submission" date="2018-05" db="EMBL/GenBank/DDBJ databases">
        <title>Draft genome of Mucuna pruriens seed.</title>
        <authorList>
            <person name="Nnadi N.E."/>
            <person name="Vos R."/>
            <person name="Hasami M.H."/>
            <person name="Devisetty U.K."/>
            <person name="Aguiy J.C."/>
        </authorList>
    </citation>
    <scope>NUCLEOTIDE SEQUENCE [LARGE SCALE GENOMIC DNA]</scope>
    <source>
        <strain evidence="12">JCA_2017</strain>
    </source>
</reference>
<dbReference type="STRING" id="157652.A0A371F8G4"/>
<feature type="compositionally biased region" description="Low complexity" evidence="9">
    <location>
        <begin position="124"/>
        <end position="149"/>
    </location>
</feature>
<evidence type="ECO:0000256" key="10">
    <source>
        <dbReference type="SAM" id="Phobius"/>
    </source>
</evidence>
<dbReference type="OrthoDB" id="417697at2759"/>
<evidence type="ECO:0000256" key="8">
    <source>
        <dbReference type="ARBA" id="ARBA00023288"/>
    </source>
</evidence>
<keyword evidence="13" id="KW-1185">Reference proteome</keyword>
<keyword evidence="6" id="KW-1015">Disulfide bond</keyword>
<evidence type="ECO:0000256" key="1">
    <source>
        <dbReference type="ARBA" id="ARBA00004609"/>
    </source>
</evidence>
<keyword evidence="10" id="KW-0812">Transmembrane</keyword>
<feature type="compositionally biased region" description="Pro residues" evidence="9">
    <location>
        <begin position="150"/>
        <end position="172"/>
    </location>
</feature>
<feature type="transmembrane region" description="Helical" evidence="10">
    <location>
        <begin position="28"/>
        <end position="45"/>
    </location>
</feature>
<evidence type="ECO:0000256" key="9">
    <source>
        <dbReference type="SAM" id="MobiDB-lite"/>
    </source>
</evidence>
<feature type="region of interest" description="Disordered" evidence="9">
    <location>
        <begin position="119"/>
        <end position="172"/>
    </location>
</feature>
<organism evidence="12 13">
    <name type="scientific">Mucuna pruriens</name>
    <name type="common">Velvet bean</name>
    <name type="synonym">Dolichos pruriens</name>
    <dbReference type="NCBI Taxonomy" id="157652"/>
    <lineage>
        <taxon>Eukaryota</taxon>
        <taxon>Viridiplantae</taxon>
        <taxon>Streptophyta</taxon>
        <taxon>Embryophyta</taxon>
        <taxon>Tracheophyta</taxon>
        <taxon>Spermatophyta</taxon>
        <taxon>Magnoliopsida</taxon>
        <taxon>eudicotyledons</taxon>
        <taxon>Gunneridae</taxon>
        <taxon>Pentapetalae</taxon>
        <taxon>rosids</taxon>
        <taxon>fabids</taxon>
        <taxon>Fabales</taxon>
        <taxon>Fabaceae</taxon>
        <taxon>Papilionoideae</taxon>
        <taxon>50 kb inversion clade</taxon>
        <taxon>NPAAA clade</taxon>
        <taxon>indigoferoid/millettioid clade</taxon>
        <taxon>Phaseoleae</taxon>
        <taxon>Mucuna</taxon>
    </lineage>
</organism>
<dbReference type="Gene3D" id="1.20.58.1040">
    <property type="match status" value="1"/>
</dbReference>
<dbReference type="PRINTS" id="PR01217">
    <property type="entry name" value="PRICHEXTENSN"/>
</dbReference>
<dbReference type="SMART" id="SM00768">
    <property type="entry name" value="X8"/>
    <property type="match status" value="1"/>
</dbReference>
<dbReference type="GO" id="GO:0005886">
    <property type="term" value="C:plasma membrane"/>
    <property type="evidence" value="ECO:0007669"/>
    <property type="project" value="UniProtKB-SubCell"/>
</dbReference>
<evidence type="ECO:0000256" key="5">
    <source>
        <dbReference type="ARBA" id="ARBA00023136"/>
    </source>
</evidence>
<protein>
    <submittedName>
        <fullName evidence="12">Plasmodesmata callose-binding protein 3</fullName>
    </submittedName>
</protein>
<dbReference type="GO" id="GO:0098552">
    <property type="term" value="C:side of membrane"/>
    <property type="evidence" value="ECO:0007669"/>
    <property type="project" value="UniProtKB-KW"/>
</dbReference>
<keyword evidence="8" id="KW-0449">Lipoprotein</keyword>
<keyword evidence="7" id="KW-0325">Glycoprotein</keyword>
<accession>A0A371F8G4</accession>
<evidence type="ECO:0000256" key="3">
    <source>
        <dbReference type="ARBA" id="ARBA00022622"/>
    </source>
</evidence>
<evidence type="ECO:0000256" key="6">
    <source>
        <dbReference type="ARBA" id="ARBA00023157"/>
    </source>
</evidence>
<keyword evidence="10" id="KW-1133">Transmembrane helix</keyword>
<dbReference type="Proteomes" id="UP000257109">
    <property type="component" value="Unassembled WGS sequence"/>
</dbReference>
<evidence type="ECO:0000313" key="12">
    <source>
        <dbReference type="EMBL" id="RDX74423.1"/>
    </source>
</evidence>
<evidence type="ECO:0000313" key="13">
    <source>
        <dbReference type="Proteomes" id="UP000257109"/>
    </source>
</evidence>
<dbReference type="InterPro" id="IPR012946">
    <property type="entry name" value="X8"/>
</dbReference>
<keyword evidence="3" id="KW-0336">GPI-anchor</keyword>
<evidence type="ECO:0000256" key="4">
    <source>
        <dbReference type="ARBA" id="ARBA00022729"/>
    </source>
</evidence>
<dbReference type="InterPro" id="IPR044788">
    <property type="entry name" value="X8_dom_prot"/>
</dbReference>
<comment type="subcellular location">
    <subcellularLocation>
        <location evidence="1">Cell membrane</location>
        <topology evidence="1">Lipid-anchor</topology>
        <topology evidence="1">GPI-anchor</topology>
    </subcellularLocation>
</comment>
<feature type="domain" description="X8" evidence="11">
    <location>
        <begin position="301"/>
        <end position="382"/>
    </location>
</feature>
<dbReference type="PANTHER" id="PTHR31044">
    <property type="entry name" value="BETA-1,3 GLUCANASE"/>
    <property type="match status" value="1"/>
</dbReference>
<keyword evidence="2" id="KW-1003">Cell membrane</keyword>
<keyword evidence="5 10" id="KW-0472">Membrane</keyword>
<evidence type="ECO:0000256" key="7">
    <source>
        <dbReference type="ARBA" id="ARBA00023180"/>
    </source>
</evidence>
<dbReference type="GO" id="GO:0009506">
    <property type="term" value="C:plasmodesma"/>
    <property type="evidence" value="ECO:0007669"/>
    <property type="project" value="UniProtKB-ARBA"/>
</dbReference>
<proteinExistence type="predicted"/>
<dbReference type="AlphaFoldDB" id="A0A371F8G4"/>
<feature type="non-terminal residue" evidence="12">
    <location>
        <position position="1"/>
    </location>
</feature>
<dbReference type="Pfam" id="PF07983">
    <property type="entry name" value="X8"/>
    <property type="match status" value="1"/>
</dbReference>
<dbReference type="EMBL" id="QJKJ01010184">
    <property type="protein sequence ID" value="RDX74423.1"/>
    <property type="molecule type" value="Genomic_DNA"/>
</dbReference>
<gene>
    <name evidence="12" type="primary">PDCB3</name>
    <name evidence="12" type="ORF">CR513_45834</name>
</gene>
<sequence length="389" mass="41624">CTGIGVQQWSHNCRWVMVMETSRVRKNVGILLLYLTLAAISLTHCDRSMRLLRGPKHGRNTINKNTKKLKKVKHFDVNPTIFSSNVQPYSLSSPFSLPPYESLAPIPLPENSPPFCVFPPPSTPSTSTPTPTSFQPTTPSPPYYNTSPLLPTPPTITPGPPGDSFPTPTPEIVPGPPQPILNPPIIIPGPPSIIPGSPEPVLNPPIIIPGPPDSSMSPPYYEPSPPYYEPTPFIPSPAGGITPGPPSTVPSPTEGTLPSPPSTVPSPTEGTIPSPYVFQPPVVYPPPSVPPPPYYAPRATLWCVAKPSVPDPIIQEAMNYACWSGADCTSLQPNGPCYEPNTVYAHASYAFNSYWQRTKGAGGNCEFGGTAMLVAVDPSESHNHKLGLV</sequence>
<dbReference type="FunFam" id="1.20.58.1040:FF:000001">
    <property type="entry name" value="Glucan endo-1,3-beta-glucosidase 4"/>
    <property type="match status" value="1"/>
</dbReference>
<dbReference type="PANTHER" id="PTHR31044:SF28">
    <property type="entry name" value="CARBOHYDRATE-BINDING X8 DOMAIN SUPERFAMILY PROTEIN"/>
    <property type="match status" value="1"/>
</dbReference>
<evidence type="ECO:0000259" key="11">
    <source>
        <dbReference type="SMART" id="SM00768"/>
    </source>
</evidence>
<evidence type="ECO:0000256" key="2">
    <source>
        <dbReference type="ARBA" id="ARBA00022475"/>
    </source>
</evidence>